<dbReference type="AlphaFoldDB" id="A0AAV4IFC2"/>
<reference evidence="1 2" key="1">
    <citation type="journal article" date="2021" name="Elife">
        <title>Chloroplast acquisition without the gene transfer in kleptoplastic sea slugs, Plakobranchus ocellatus.</title>
        <authorList>
            <person name="Maeda T."/>
            <person name="Takahashi S."/>
            <person name="Yoshida T."/>
            <person name="Shimamura S."/>
            <person name="Takaki Y."/>
            <person name="Nagai Y."/>
            <person name="Toyoda A."/>
            <person name="Suzuki Y."/>
            <person name="Arimoto A."/>
            <person name="Ishii H."/>
            <person name="Satoh N."/>
            <person name="Nishiyama T."/>
            <person name="Hasebe M."/>
            <person name="Maruyama T."/>
            <person name="Minagawa J."/>
            <person name="Obokata J."/>
            <person name="Shigenobu S."/>
        </authorList>
    </citation>
    <scope>NUCLEOTIDE SEQUENCE [LARGE SCALE GENOMIC DNA]</scope>
</reference>
<sequence>MSLGDRRRNQIDFIIIPKRFRNAILSSKSMTDTDCGSDHVPLVCVMRIKLKKLKKPKQPPKFQYDVELKRKFNVAIENKFEILDELTEVEEKWEQMKESLKECTENLSQRKRVGSTKNG</sequence>
<name>A0AAV4IFC2_9GAST</name>
<comment type="caution">
    <text evidence="1">The sequence shown here is derived from an EMBL/GenBank/DDBJ whole genome shotgun (WGS) entry which is preliminary data.</text>
</comment>
<organism evidence="1 2">
    <name type="scientific">Elysia marginata</name>
    <dbReference type="NCBI Taxonomy" id="1093978"/>
    <lineage>
        <taxon>Eukaryota</taxon>
        <taxon>Metazoa</taxon>
        <taxon>Spiralia</taxon>
        <taxon>Lophotrochozoa</taxon>
        <taxon>Mollusca</taxon>
        <taxon>Gastropoda</taxon>
        <taxon>Heterobranchia</taxon>
        <taxon>Euthyneura</taxon>
        <taxon>Panpulmonata</taxon>
        <taxon>Sacoglossa</taxon>
        <taxon>Placobranchoidea</taxon>
        <taxon>Plakobranchidae</taxon>
        <taxon>Elysia</taxon>
    </lineage>
</organism>
<dbReference type="EMBL" id="BMAT01009553">
    <property type="protein sequence ID" value="GFS08567.1"/>
    <property type="molecule type" value="Genomic_DNA"/>
</dbReference>
<protein>
    <submittedName>
        <fullName evidence="1">Craniofacial development protein 2-like</fullName>
    </submittedName>
</protein>
<gene>
    <name evidence="1" type="ORF">ElyMa_004759800</name>
</gene>
<keyword evidence="2" id="KW-1185">Reference proteome</keyword>
<proteinExistence type="predicted"/>
<accession>A0AAV4IFC2</accession>
<dbReference type="Proteomes" id="UP000762676">
    <property type="component" value="Unassembled WGS sequence"/>
</dbReference>
<evidence type="ECO:0000313" key="2">
    <source>
        <dbReference type="Proteomes" id="UP000762676"/>
    </source>
</evidence>
<evidence type="ECO:0000313" key="1">
    <source>
        <dbReference type="EMBL" id="GFS08567.1"/>
    </source>
</evidence>